<dbReference type="Proteomes" id="UP000660339">
    <property type="component" value="Unassembled WGS sequence"/>
</dbReference>
<dbReference type="InterPro" id="IPR009351">
    <property type="entry name" value="AlkZ-like"/>
</dbReference>
<dbReference type="EMBL" id="BONJ01000016">
    <property type="protein sequence ID" value="GIG14616.1"/>
    <property type="molecule type" value="Genomic_DNA"/>
</dbReference>
<keyword evidence="2" id="KW-1185">Reference proteome</keyword>
<accession>A0A8J3LGA3</accession>
<reference evidence="1" key="1">
    <citation type="submission" date="2021-01" db="EMBL/GenBank/DDBJ databases">
        <title>Whole genome shotgun sequence of Catellatospora methionotrophica NBRC 14553.</title>
        <authorList>
            <person name="Komaki H."/>
            <person name="Tamura T."/>
        </authorList>
    </citation>
    <scope>NUCLEOTIDE SEQUENCE</scope>
    <source>
        <strain evidence="1">NBRC 14553</strain>
    </source>
</reference>
<evidence type="ECO:0000313" key="2">
    <source>
        <dbReference type="Proteomes" id="UP000660339"/>
    </source>
</evidence>
<dbReference type="PANTHER" id="PTHR38479">
    <property type="entry name" value="LMO0824 PROTEIN"/>
    <property type="match status" value="1"/>
</dbReference>
<evidence type="ECO:0000313" key="1">
    <source>
        <dbReference type="EMBL" id="GIG14616.1"/>
    </source>
</evidence>
<name>A0A8J3LGA3_9ACTN</name>
<dbReference type="RefSeq" id="WP_166378013.1">
    <property type="nucleotide sequence ID" value="NZ_BAAATT010000007.1"/>
</dbReference>
<dbReference type="Pfam" id="PF06224">
    <property type="entry name" value="AlkZ-like"/>
    <property type="match status" value="1"/>
</dbReference>
<proteinExistence type="predicted"/>
<gene>
    <name evidence="1" type="ORF">Cme02nite_29480</name>
</gene>
<protein>
    <recommendedName>
        <fullName evidence="3">Winged helix DNA-binding domain-containing protein</fullName>
    </recommendedName>
</protein>
<organism evidence="1 2">
    <name type="scientific">Catellatospora methionotrophica</name>
    <dbReference type="NCBI Taxonomy" id="121620"/>
    <lineage>
        <taxon>Bacteria</taxon>
        <taxon>Bacillati</taxon>
        <taxon>Actinomycetota</taxon>
        <taxon>Actinomycetes</taxon>
        <taxon>Micromonosporales</taxon>
        <taxon>Micromonosporaceae</taxon>
        <taxon>Catellatospora</taxon>
    </lineage>
</organism>
<dbReference type="PANTHER" id="PTHR38479:SF2">
    <property type="entry name" value="WINGED HELIX DNA-BINDING DOMAIN-CONTAINING PROTEIN"/>
    <property type="match status" value="1"/>
</dbReference>
<dbReference type="AlphaFoldDB" id="A0A8J3LGA3"/>
<evidence type="ECO:0008006" key="3">
    <source>
        <dbReference type="Google" id="ProtNLM"/>
    </source>
</evidence>
<sequence>MDALRLASWRMRNLGLHAATDTTPQGVVGRLGAVQSQDYGPATWSVGERISGAREDLVHGEFADGALLRTHVLRPTWHFVTPDDICWMLALTGPRVHQLNAYYYRQLGLDEQLRGRCSGLLSEALAGTQLTRKELTALFQEAGIGTEGFRMAYILMHAELEGLICSGAMKGKQHTYALLADRAPQARTLEPDEALAELTLRYFSSHGPATVKDFRWWSSLTQAEIRRGIGLVGDRLDSLTVDGLTYWFAGEPPRTPAPDGPVAHLLQGYDEYLVGYTESKHLLDLGGVGDGQRWDRPVFNGVLIIDSQVAGHWKRTVGRTGVAIEILVYAPLDPGRSAAVQAAADHHGRFLGLPATVTTTAL</sequence>
<comment type="caution">
    <text evidence="1">The sequence shown here is derived from an EMBL/GenBank/DDBJ whole genome shotgun (WGS) entry which is preliminary data.</text>
</comment>